<accession>M7T573</accession>
<gene>
    <name evidence="1" type="ORF">UCREL1_1183</name>
</gene>
<dbReference type="Proteomes" id="UP000012174">
    <property type="component" value="Unassembled WGS sequence"/>
</dbReference>
<dbReference type="KEGG" id="ela:UCREL1_1183"/>
<reference evidence="2" key="1">
    <citation type="journal article" date="2013" name="Genome Announc.">
        <title>Draft genome sequence of the grapevine dieback fungus Eutypa lata UCR-EL1.</title>
        <authorList>
            <person name="Blanco-Ulate B."/>
            <person name="Rolshausen P.E."/>
            <person name="Cantu D."/>
        </authorList>
    </citation>
    <scope>NUCLEOTIDE SEQUENCE [LARGE SCALE GENOMIC DNA]</scope>
    <source>
        <strain evidence="2">UCR-EL1</strain>
    </source>
</reference>
<dbReference type="EMBL" id="KB705585">
    <property type="protein sequence ID" value="EMR71762.1"/>
    <property type="molecule type" value="Genomic_DNA"/>
</dbReference>
<proteinExistence type="predicted"/>
<name>M7T573_EUTLA</name>
<dbReference type="HOGENOM" id="CLU_667365_0_0_1"/>
<keyword evidence="2" id="KW-1185">Reference proteome</keyword>
<protein>
    <submittedName>
        <fullName evidence="1">Uncharacterized protein</fullName>
    </submittedName>
</protein>
<dbReference type="AlphaFoldDB" id="M7T573"/>
<evidence type="ECO:0000313" key="2">
    <source>
        <dbReference type="Proteomes" id="UP000012174"/>
    </source>
</evidence>
<evidence type="ECO:0000313" key="1">
    <source>
        <dbReference type="EMBL" id="EMR71762.1"/>
    </source>
</evidence>
<organism evidence="1 2">
    <name type="scientific">Eutypa lata (strain UCR-EL1)</name>
    <name type="common">Grapevine dieback disease fungus</name>
    <name type="synonym">Eutypa armeniacae</name>
    <dbReference type="NCBI Taxonomy" id="1287681"/>
    <lineage>
        <taxon>Eukaryota</taxon>
        <taxon>Fungi</taxon>
        <taxon>Dikarya</taxon>
        <taxon>Ascomycota</taxon>
        <taxon>Pezizomycotina</taxon>
        <taxon>Sordariomycetes</taxon>
        <taxon>Xylariomycetidae</taxon>
        <taxon>Xylariales</taxon>
        <taxon>Diatrypaceae</taxon>
        <taxon>Eutypa</taxon>
    </lineage>
</organism>
<dbReference type="OrthoDB" id="4777313at2759"/>
<sequence length="412" mass="46456">METLPVEVKAMVLASIEDQQSLISLAQTDKTFYDIYKQDEAKLYTNLCYQKIGDELMPLALAVANSRSLLCSRQSYGQPQCRLSATTNESITAFVNCHFPQKTKDRHMDPKYSMKLLSFYDVADTYAPALAQLALQSAPGGHTSMDCTESEISRIRKSLYIMELLSNIFPRNHSSPASVAMPQEAALYPAWSHLLSKFAPWELQQVRCTKDVLAQQVQNVIWSDAAAKGQKQLAADFRLLRSFVSNEGLSCLSELEGLRNDCSTGEAVKKFLGLSQSWSASDSWFGTHDGIWLQQGQGAPIIDFGVVPDVLARYPEADSGPRDAWLHTLLQTHADEDMFDAGSRDCFKCDHHAAGWGYAYWDRQRLELIARGTLPTTEEMLSTCNIQLPAEEFFFYAKFRKERMCKCRRYNV</sequence>